<proteinExistence type="predicted"/>
<evidence type="ECO:0000313" key="1">
    <source>
        <dbReference type="EMBL" id="BDP44490.1"/>
    </source>
</evidence>
<geneLocation type="plasmid" evidence="1 2">
    <name>pDAETH-3</name>
</geneLocation>
<protein>
    <submittedName>
        <fullName evidence="1">Uncharacterized protein</fullName>
    </submittedName>
</protein>
<sequence>MSSGSTGTPYHVGMRLSLALALALLGMAHATWTPEGRRINRSSTSRTDLTVRFTLRPGEDPVHTALDCLKATRSSFPTATWVDCVAYTPEGFAKLSSRIRPCYQTVARWFADDEGMIRLYFAADDRQYPRSCPAP</sequence>
<evidence type="ECO:0000313" key="2">
    <source>
        <dbReference type="Proteomes" id="UP001064971"/>
    </source>
</evidence>
<keyword evidence="2" id="KW-1185">Reference proteome</keyword>
<dbReference type="Proteomes" id="UP001064971">
    <property type="component" value="Plasmid pDAETH-3"/>
</dbReference>
<accession>A0ABN6RNT1</accession>
<name>A0ABN6RNT1_9DEIO</name>
<gene>
    <name evidence="1" type="ORF">DAETH_44590</name>
</gene>
<keyword evidence="1" id="KW-0614">Plasmid</keyword>
<organism evidence="1 2">
    <name type="scientific">Deinococcus aetherius</name>
    <dbReference type="NCBI Taxonomy" id="200252"/>
    <lineage>
        <taxon>Bacteria</taxon>
        <taxon>Thermotogati</taxon>
        <taxon>Deinococcota</taxon>
        <taxon>Deinococci</taxon>
        <taxon>Deinococcales</taxon>
        <taxon>Deinococcaceae</taxon>
        <taxon>Deinococcus</taxon>
    </lineage>
</organism>
<reference evidence="1" key="1">
    <citation type="submission" date="2022-07" db="EMBL/GenBank/DDBJ databases">
        <title>Complete Genome Sequence of the Radioresistant Bacterium Deinococcus aetherius ST0316, Isolated from the Air Dust collected in Lower Stratosphere above Japan.</title>
        <authorList>
            <person name="Satoh K."/>
            <person name="Hagiwara K."/>
            <person name="Katsumata K."/>
            <person name="Kubo A."/>
            <person name="Yokobori S."/>
            <person name="Yamagishi A."/>
            <person name="Oono Y."/>
            <person name="Narumi I."/>
        </authorList>
    </citation>
    <scope>NUCLEOTIDE SEQUENCE</scope>
    <source>
        <strain evidence="1">ST0316</strain>
        <plasmid evidence="1">pDAETH-3</plasmid>
    </source>
</reference>
<dbReference type="EMBL" id="AP026563">
    <property type="protein sequence ID" value="BDP44490.1"/>
    <property type="molecule type" value="Genomic_DNA"/>
</dbReference>